<keyword evidence="1" id="KW-0812">Transmembrane</keyword>
<feature type="transmembrane region" description="Helical" evidence="1">
    <location>
        <begin position="39"/>
        <end position="58"/>
    </location>
</feature>
<evidence type="ECO:0000313" key="2">
    <source>
        <dbReference type="EMBL" id="KQC30113.1"/>
    </source>
</evidence>
<comment type="caution">
    <text evidence="2">The sequence shown here is derived from an EMBL/GenBank/DDBJ whole genome shotgun (WGS) entry which is preliminary data.</text>
</comment>
<name>A0A0Q0XGA3_9FLAO</name>
<organism evidence="2 3">
    <name type="scientific">Flagellimonas eckloniae</name>
    <dbReference type="NCBI Taxonomy" id="346185"/>
    <lineage>
        <taxon>Bacteria</taxon>
        <taxon>Pseudomonadati</taxon>
        <taxon>Bacteroidota</taxon>
        <taxon>Flavobacteriia</taxon>
        <taxon>Flavobacteriales</taxon>
        <taxon>Flavobacteriaceae</taxon>
        <taxon>Flagellimonas</taxon>
    </lineage>
</organism>
<reference evidence="2 3" key="1">
    <citation type="submission" date="2015-04" db="EMBL/GenBank/DDBJ databases">
        <title>Complete genome of flavobacterium.</title>
        <authorList>
            <person name="Kwon Y.M."/>
            <person name="Kim S.-J."/>
        </authorList>
    </citation>
    <scope>NUCLEOTIDE SEQUENCE [LARGE SCALE GENOMIC DNA]</scope>
    <source>
        <strain evidence="2 3">DK169</strain>
    </source>
</reference>
<dbReference type="OrthoDB" id="5471116at2"/>
<dbReference type="RefSeq" id="WP_055394619.1">
    <property type="nucleotide sequence ID" value="NZ_LCTZ01000002.1"/>
</dbReference>
<evidence type="ECO:0000256" key="1">
    <source>
        <dbReference type="SAM" id="Phobius"/>
    </source>
</evidence>
<sequence>MKYKKSQIGWVVLLIFALIIILPYLVYANQWGNNPLPSTPFLVLVSIFVVICFMFYKLTVELSSSTLKLTYGIGLIRIKLKIDELEQAEIIKIPWYYGLGIRLTPKGMLYNVQGAKAVSIEYTSNGKRKSVMVGSPEPERLKKALEENWIKQH</sequence>
<dbReference type="EMBL" id="LCTZ01000002">
    <property type="protein sequence ID" value="KQC30113.1"/>
    <property type="molecule type" value="Genomic_DNA"/>
</dbReference>
<evidence type="ECO:0000313" key="3">
    <source>
        <dbReference type="Proteomes" id="UP000050827"/>
    </source>
</evidence>
<dbReference type="STRING" id="346185.AAY42_09680"/>
<keyword evidence="1" id="KW-0472">Membrane</keyword>
<keyword evidence="3" id="KW-1185">Reference proteome</keyword>
<dbReference type="Proteomes" id="UP000050827">
    <property type="component" value="Unassembled WGS sequence"/>
</dbReference>
<accession>A0A0Q0XGA3</accession>
<feature type="transmembrane region" description="Helical" evidence="1">
    <location>
        <begin position="7"/>
        <end position="27"/>
    </location>
</feature>
<gene>
    <name evidence="2" type="ORF">AAY42_09680</name>
</gene>
<protein>
    <recommendedName>
        <fullName evidence="4">DUF304 domain-containing protein</fullName>
    </recommendedName>
</protein>
<dbReference type="AlphaFoldDB" id="A0A0Q0XGA3"/>
<keyword evidence="1" id="KW-1133">Transmembrane helix</keyword>
<evidence type="ECO:0008006" key="4">
    <source>
        <dbReference type="Google" id="ProtNLM"/>
    </source>
</evidence>
<proteinExistence type="predicted"/>